<proteinExistence type="inferred from homology"/>
<gene>
    <name evidence="6" type="ORF">METZ01_LOCUS426055</name>
</gene>
<evidence type="ECO:0000256" key="4">
    <source>
        <dbReference type="ARBA" id="ARBA00022833"/>
    </source>
</evidence>
<protein>
    <recommendedName>
        <fullName evidence="5">Metallo-beta-lactamase domain-containing protein</fullName>
    </recommendedName>
</protein>
<dbReference type="SMART" id="SM00849">
    <property type="entry name" value="Lactamase_B"/>
    <property type="match status" value="1"/>
</dbReference>
<dbReference type="PANTHER" id="PTHR42978:SF6">
    <property type="entry name" value="QUORUM-QUENCHING LACTONASE YTNP-RELATED"/>
    <property type="match status" value="1"/>
</dbReference>
<sequence length="248" mass="28018">YALDPDTDQLQFPMQSYVVRTSHHTILIDSCVGNDKDRPTRPDWHLKTDEIYLNALSAHGIAPEAIDFVMCTHLHSDHVGWNTRLENGRWVPTFANARYVFSKKELEAWRDVGHEKFSRAPFEDSVLPVLEAGRAELVSDDYALDDEVWLSPTPGHTPGHVSISLASNGVSAVMCGDLMHSPVQCAHPEWTAWPDWDAEQAKETRRAFLERYCETETLVCTAHFPLPSAGYIVRAGDAFRIQTDESVW</sequence>
<dbReference type="Pfam" id="PF00753">
    <property type="entry name" value="Lactamase_B"/>
    <property type="match status" value="1"/>
</dbReference>
<keyword evidence="4" id="KW-0862">Zinc</keyword>
<dbReference type="EMBL" id="UINC01169590">
    <property type="protein sequence ID" value="SVD73201.1"/>
    <property type="molecule type" value="Genomic_DNA"/>
</dbReference>
<dbReference type="CDD" id="cd16277">
    <property type="entry name" value="metallo-hydrolase-like_MBL-fold"/>
    <property type="match status" value="1"/>
</dbReference>
<dbReference type="SUPFAM" id="SSF56281">
    <property type="entry name" value="Metallo-hydrolase/oxidoreductase"/>
    <property type="match status" value="1"/>
</dbReference>
<feature type="domain" description="Metallo-beta-lactamase" evidence="5">
    <location>
        <begin position="13"/>
        <end position="223"/>
    </location>
</feature>
<evidence type="ECO:0000256" key="3">
    <source>
        <dbReference type="ARBA" id="ARBA00022801"/>
    </source>
</evidence>
<dbReference type="Gene3D" id="3.60.15.10">
    <property type="entry name" value="Ribonuclease Z/Hydroxyacylglutathione hydrolase-like"/>
    <property type="match status" value="1"/>
</dbReference>
<evidence type="ECO:0000313" key="6">
    <source>
        <dbReference type="EMBL" id="SVD73201.1"/>
    </source>
</evidence>
<dbReference type="PANTHER" id="PTHR42978">
    <property type="entry name" value="QUORUM-QUENCHING LACTONASE YTNP-RELATED-RELATED"/>
    <property type="match status" value="1"/>
</dbReference>
<dbReference type="InterPro" id="IPR036866">
    <property type="entry name" value="RibonucZ/Hydroxyglut_hydro"/>
</dbReference>
<feature type="non-terminal residue" evidence="6">
    <location>
        <position position="1"/>
    </location>
</feature>
<organism evidence="6">
    <name type="scientific">marine metagenome</name>
    <dbReference type="NCBI Taxonomy" id="408172"/>
    <lineage>
        <taxon>unclassified sequences</taxon>
        <taxon>metagenomes</taxon>
        <taxon>ecological metagenomes</taxon>
    </lineage>
</organism>
<evidence type="ECO:0000256" key="1">
    <source>
        <dbReference type="ARBA" id="ARBA00007749"/>
    </source>
</evidence>
<comment type="similarity">
    <text evidence="1">Belongs to the metallo-beta-lactamase superfamily.</text>
</comment>
<dbReference type="GO" id="GO:0046872">
    <property type="term" value="F:metal ion binding"/>
    <property type="evidence" value="ECO:0007669"/>
    <property type="project" value="UniProtKB-KW"/>
</dbReference>
<evidence type="ECO:0000256" key="2">
    <source>
        <dbReference type="ARBA" id="ARBA00022723"/>
    </source>
</evidence>
<reference evidence="6" key="1">
    <citation type="submission" date="2018-05" db="EMBL/GenBank/DDBJ databases">
        <authorList>
            <person name="Lanie J.A."/>
            <person name="Ng W.-L."/>
            <person name="Kazmierczak K.M."/>
            <person name="Andrzejewski T.M."/>
            <person name="Davidsen T.M."/>
            <person name="Wayne K.J."/>
            <person name="Tettelin H."/>
            <person name="Glass J.I."/>
            <person name="Rusch D."/>
            <person name="Podicherti R."/>
            <person name="Tsui H.-C.T."/>
            <person name="Winkler M.E."/>
        </authorList>
    </citation>
    <scope>NUCLEOTIDE SEQUENCE</scope>
</reference>
<dbReference type="AlphaFoldDB" id="A0A382XRX8"/>
<dbReference type="InterPro" id="IPR051013">
    <property type="entry name" value="MBL_superfamily_lactonases"/>
</dbReference>
<evidence type="ECO:0000259" key="5">
    <source>
        <dbReference type="SMART" id="SM00849"/>
    </source>
</evidence>
<accession>A0A382XRX8</accession>
<dbReference type="InterPro" id="IPR001279">
    <property type="entry name" value="Metallo-B-lactamas"/>
</dbReference>
<dbReference type="GO" id="GO:0016787">
    <property type="term" value="F:hydrolase activity"/>
    <property type="evidence" value="ECO:0007669"/>
    <property type="project" value="UniProtKB-KW"/>
</dbReference>
<keyword evidence="3" id="KW-0378">Hydrolase</keyword>
<keyword evidence="2" id="KW-0479">Metal-binding</keyword>
<name>A0A382XRX8_9ZZZZ</name>